<evidence type="ECO:0000313" key="1">
    <source>
        <dbReference type="EMBL" id="KIG13400.1"/>
    </source>
</evidence>
<proteinExistence type="predicted"/>
<comment type="caution">
    <text evidence="1">The sequence shown here is derived from an EMBL/GenBank/DDBJ whole genome shotgun (WGS) entry which is preliminary data.</text>
</comment>
<gene>
    <name evidence="1" type="ORF">DB30_08167</name>
</gene>
<dbReference type="Proteomes" id="UP000031599">
    <property type="component" value="Unassembled WGS sequence"/>
</dbReference>
<accession>A0A0C2CUY7</accession>
<dbReference type="AlphaFoldDB" id="A0A0C2CUY7"/>
<sequence>MSRSLSSADLAVALRALGFLAELLEAVKVAQVGGDASS</sequence>
<dbReference type="EMBL" id="JMCC02000099">
    <property type="protein sequence ID" value="KIG13400.1"/>
    <property type="molecule type" value="Genomic_DNA"/>
</dbReference>
<reference evidence="1 2" key="1">
    <citation type="submission" date="2014-12" db="EMBL/GenBank/DDBJ databases">
        <title>Genome assembly of Enhygromyxa salina DSM 15201.</title>
        <authorList>
            <person name="Sharma G."/>
            <person name="Subramanian S."/>
        </authorList>
    </citation>
    <scope>NUCLEOTIDE SEQUENCE [LARGE SCALE GENOMIC DNA]</scope>
    <source>
        <strain evidence="1 2">DSM 15201</strain>
    </source>
</reference>
<name>A0A0C2CUY7_9BACT</name>
<protein>
    <submittedName>
        <fullName evidence="1">Uncharacterized protein</fullName>
    </submittedName>
</protein>
<evidence type="ECO:0000313" key="2">
    <source>
        <dbReference type="Proteomes" id="UP000031599"/>
    </source>
</evidence>
<organism evidence="1 2">
    <name type="scientific">Enhygromyxa salina</name>
    <dbReference type="NCBI Taxonomy" id="215803"/>
    <lineage>
        <taxon>Bacteria</taxon>
        <taxon>Pseudomonadati</taxon>
        <taxon>Myxococcota</taxon>
        <taxon>Polyangia</taxon>
        <taxon>Nannocystales</taxon>
        <taxon>Nannocystaceae</taxon>
        <taxon>Enhygromyxa</taxon>
    </lineage>
</organism>